<reference evidence="2 3" key="1">
    <citation type="submission" date="2019-04" db="EMBL/GenBank/DDBJ databases">
        <authorList>
            <person name="Yang Y."/>
            <person name="Wei D."/>
        </authorList>
    </citation>
    <scope>NUCLEOTIDE SEQUENCE [LARGE SCALE GENOMIC DNA]</scope>
    <source>
        <strain evidence="2 3">L-1-4w-11</strain>
    </source>
</reference>
<dbReference type="EMBL" id="SWKR01000002">
    <property type="protein sequence ID" value="TKD50733.1"/>
    <property type="molecule type" value="Genomic_DNA"/>
</dbReference>
<comment type="caution">
    <text evidence="2">The sequence shown here is derived from an EMBL/GenBank/DDBJ whole genome shotgun (WGS) entry which is preliminary data.</text>
</comment>
<sequence>MQVPHKAFVVVADGRKMLFFRNEGDAEHLNLTVERVREQDNPADGDQSTDRPGRSFSSVGPGRSAYEETDFHQLEEDRFAAETAELLRKRALRNDFEKLIVVAPPKTLGELRKSYHKEVEARLVGELDKDLTGHPVPDIEKALANA</sequence>
<dbReference type="InterPro" id="IPR041374">
    <property type="entry name" value="BaeRF_family12"/>
</dbReference>
<evidence type="ECO:0000313" key="3">
    <source>
        <dbReference type="Proteomes" id="UP000309138"/>
    </source>
</evidence>
<accession>A0A4U1L3F8</accession>
<name>A0A4U1L3F8_9SPHN</name>
<dbReference type="RefSeq" id="WP_136942676.1">
    <property type="nucleotide sequence ID" value="NZ_SWKR01000002.1"/>
</dbReference>
<dbReference type="Proteomes" id="UP000309138">
    <property type="component" value="Unassembled WGS sequence"/>
</dbReference>
<evidence type="ECO:0000313" key="2">
    <source>
        <dbReference type="EMBL" id="TKD50733.1"/>
    </source>
</evidence>
<feature type="region of interest" description="Disordered" evidence="1">
    <location>
        <begin position="36"/>
        <end position="71"/>
    </location>
</feature>
<protein>
    <submittedName>
        <fullName evidence="2">Host attachment protein</fullName>
    </submittedName>
</protein>
<dbReference type="OrthoDB" id="9812459at2"/>
<organism evidence="2 3">
    <name type="scientific">Sphingomonas baiyangensis</name>
    <dbReference type="NCBI Taxonomy" id="2572576"/>
    <lineage>
        <taxon>Bacteria</taxon>
        <taxon>Pseudomonadati</taxon>
        <taxon>Pseudomonadota</taxon>
        <taxon>Alphaproteobacteria</taxon>
        <taxon>Sphingomonadales</taxon>
        <taxon>Sphingomonadaceae</taxon>
        <taxon>Sphingomonas</taxon>
    </lineage>
</organism>
<evidence type="ECO:0000256" key="1">
    <source>
        <dbReference type="SAM" id="MobiDB-lite"/>
    </source>
</evidence>
<gene>
    <name evidence="2" type="ORF">FBR43_08095</name>
</gene>
<dbReference type="AlphaFoldDB" id="A0A4U1L3F8"/>
<proteinExistence type="predicted"/>
<keyword evidence="3" id="KW-1185">Reference proteome</keyword>
<dbReference type="Pfam" id="PF18856">
    <property type="entry name" value="baeRF_family12"/>
    <property type="match status" value="1"/>
</dbReference>